<evidence type="ECO:0000259" key="8">
    <source>
        <dbReference type="PROSITE" id="PS50271"/>
    </source>
</evidence>
<dbReference type="Pfam" id="PF02148">
    <property type="entry name" value="zf-UBP"/>
    <property type="match status" value="1"/>
</dbReference>
<evidence type="ECO:0000256" key="2">
    <source>
        <dbReference type="ARBA" id="ARBA00022723"/>
    </source>
</evidence>
<dbReference type="InterPro" id="IPR001607">
    <property type="entry name" value="Znf_UBP"/>
</dbReference>
<dbReference type="Pfam" id="PF00443">
    <property type="entry name" value="UCH"/>
    <property type="match status" value="1"/>
</dbReference>
<feature type="domain" description="UBP-type" evidence="8">
    <location>
        <begin position="10"/>
        <end position="160"/>
    </location>
</feature>
<dbReference type="PANTHER" id="PTHR24006">
    <property type="entry name" value="UBIQUITIN CARBOXYL-TERMINAL HYDROLASE"/>
    <property type="match status" value="1"/>
</dbReference>
<feature type="compositionally biased region" description="Polar residues" evidence="6">
    <location>
        <begin position="655"/>
        <end position="664"/>
    </location>
</feature>
<keyword evidence="10" id="KW-1185">Reference proteome</keyword>
<feature type="compositionally biased region" description="Polar residues" evidence="6">
    <location>
        <begin position="908"/>
        <end position="925"/>
    </location>
</feature>
<dbReference type="InterPro" id="IPR013083">
    <property type="entry name" value="Znf_RING/FYVE/PHD"/>
</dbReference>
<protein>
    <recommendedName>
        <fullName evidence="11">Ubiquitinyl hydrolase 1</fullName>
    </recommendedName>
</protein>
<dbReference type="EMBL" id="CM035407">
    <property type="protein sequence ID" value="KAH7442869.1"/>
    <property type="molecule type" value="Genomic_DNA"/>
</dbReference>
<dbReference type="PROSITE" id="PS00973">
    <property type="entry name" value="USP_2"/>
    <property type="match status" value="1"/>
</dbReference>
<gene>
    <name evidence="9" type="ORF">KP509_02G005200</name>
</gene>
<dbReference type="Gene3D" id="3.90.70.10">
    <property type="entry name" value="Cysteine proteinases"/>
    <property type="match status" value="2"/>
</dbReference>
<comment type="caution">
    <text evidence="9">The sequence shown here is derived from an EMBL/GenBank/DDBJ whole genome shotgun (WGS) entry which is preliminary data.</text>
</comment>
<dbReference type="InterPro" id="IPR018200">
    <property type="entry name" value="USP_CS"/>
</dbReference>
<dbReference type="GO" id="GO:0004843">
    <property type="term" value="F:cysteine-type deubiquitinase activity"/>
    <property type="evidence" value="ECO:0007669"/>
    <property type="project" value="InterPro"/>
</dbReference>
<evidence type="ECO:0000256" key="1">
    <source>
        <dbReference type="ARBA" id="ARBA00009085"/>
    </source>
</evidence>
<dbReference type="Proteomes" id="UP000825935">
    <property type="component" value="Chromosome 2"/>
</dbReference>
<feature type="compositionally biased region" description="Basic and acidic residues" evidence="6">
    <location>
        <begin position="644"/>
        <end position="653"/>
    </location>
</feature>
<dbReference type="PROSITE" id="PS50271">
    <property type="entry name" value="ZF_UBP"/>
    <property type="match status" value="1"/>
</dbReference>
<dbReference type="OrthoDB" id="2020758at2759"/>
<evidence type="ECO:0000256" key="4">
    <source>
        <dbReference type="ARBA" id="ARBA00022833"/>
    </source>
</evidence>
<feature type="region of interest" description="Disordered" evidence="6">
    <location>
        <begin position="635"/>
        <end position="664"/>
    </location>
</feature>
<evidence type="ECO:0000259" key="7">
    <source>
        <dbReference type="PROSITE" id="PS50235"/>
    </source>
</evidence>
<dbReference type="InterPro" id="IPR038765">
    <property type="entry name" value="Papain-like_cys_pep_sf"/>
</dbReference>
<dbReference type="GO" id="GO:0005829">
    <property type="term" value="C:cytosol"/>
    <property type="evidence" value="ECO:0007669"/>
    <property type="project" value="TreeGrafter"/>
</dbReference>
<evidence type="ECO:0000256" key="3">
    <source>
        <dbReference type="ARBA" id="ARBA00022771"/>
    </source>
</evidence>
<dbReference type="PROSITE" id="PS50235">
    <property type="entry name" value="USP_3"/>
    <property type="match status" value="1"/>
</dbReference>
<dbReference type="SUPFAM" id="SSF57850">
    <property type="entry name" value="RING/U-box"/>
    <property type="match status" value="1"/>
</dbReference>
<dbReference type="AlphaFoldDB" id="A0A8T2VEJ6"/>
<name>A0A8T2VEJ6_CERRI</name>
<proteinExistence type="inferred from homology"/>
<dbReference type="InterPro" id="IPR050164">
    <property type="entry name" value="Peptidase_C19"/>
</dbReference>
<feature type="region of interest" description="Disordered" evidence="6">
    <location>
        <begin position="386"/>
        <end position="409"/>
    </location>
</feature>
<dbReference type="GO" id="GO:0005634">
    <property type="term" value="C:nucleus"/>
    <property type="evidence" value="ECO:0007669"/>
    <property type="project" value="TreeGrafter"/>
</dbReference>
<dbReference type="PROSITE" id="PS00972">
    <property type="entry name" value="USP_1"/>
    <property type="match status" value="1"/>
</dbReference>
<evidence type="ECO:0000313" key="9">
    <source>
        <dbReference type="EMBL" id="KAH7442869.1"/>
    </source>
</evidence>
<feature type="domain" description="USP" evidence="7">
    <location>
        <begin position="234"/>
        <end position="1109"/>
    </location>
</feature>
<sequence length="1115" mass="122772">MEGARDQRTFLCKHVERGIFLEKLSQLSKAKLAQCESCLGKGRSTHKKVGRLTLAAHHSCQQEEKWVCLACGHVACDSLLNPEHASAEEENGNISGEKKDENKAPAKGHAWGHFILTKHPLAMQLGDNCAYWCFICHMPVDYPMPSVGNPNDLQLLNWRNPLQEAADVVKGKTAKRKSLFKDPAKAIEPVRCVIDTVKSVIDSATHLRVADAKRLDSLSISNQNQGSSKKHTVKGLINLGNTCFFNSILQNLFALDILRNHFSQEHPESEGSLTSCLRSLFQEMGSENVSTAGSSAFSCDVGIKKGLKSSGTWGSDSKVCNPSSLFDAICAKAPCFRGFQQQDCHELLRYLLEGLILEERGTSISLPIGEYKKVISTSLSKVLGQNGHVTDSDSVEDDKESGKANKLSQNSPSFVESVFGGQLSSTVHCQECGHVSIVHETMLDISLQIPAMLDIRKRQVYTETSSVLDGSSYEPPKESSRHLEQVEMLETQEAMIEATLVPRVLRENISESSISAYPNDFDSVLVGGAEMPPWSKFGRSPSRTSSLTHYENGTTESFSQGASDCVELDHTFSKVVEGIDCSLSTNQLGIDLNGNRIDTTEYIDTACCFSASCEPSQKKQDECISASSKEVPSSSEISVLPCESSERMLRDNDEQSTGSQHSKCQCSLDNCSLKVNKNLSISTSEDIKRDESGAPYSQTKEAQNHRCQEMQALASHPDIDQIGGTPDTLKLINGETNCEVSVKTKVMLESEQSLDSDGVILPSSIEACLADFIKPELLSGENAWECEKCSRLAVKASQSQPPHSKVKFGDGNVLNEILKLPGNDASHLRDEKSVVLNAEALSDAPTIYAKLESTAASDYHKSEEILSMTANLGNLGERSSTIDMEEAGKKTSLMSVNVCNGGPKPDTEQLSDQHGNENSQNLQTDRSVDPHPMLIKPEQAEGNGLGHTYSKILPTLKRDKLSFLSSLFFRTDNQKLKNDRHQKLVKRQAVKKYLICKVPNVLTVHLKRFAQDVRGRLSKLSGHVSFSEYLNLQPFLDPRCPDYHDCIYRLVGIVEHSGTMRGGHYVAYVRGPDDALDGSWYYISDSMVCKSSIQDVLSREAYLLFYERHITKRGG</sequence>
<reference evidence="9" key="1">
    <citation type="submission" date="2021-08" db="EMBL/GenBank/DDBJ databases">
        <title>WGS assembly of Ceratopteris richardii.</title>
        <authorList>
            <person name="Marchant D.B."/>
            <person name="Chen G."/>
            <person name="Jenkins J."/>
            <person name="Shu S."/>
            <person name="Leebens-Mack J."/>
            <person name="Grimwood J."/>
            <person name="Schmutz J."/>
            <person name="Soltis P."/>
            <person name="Soltis D."/>
            <person name="Chen Z.-H."/>
        </authorList>
    </citation>
    <scope>NUCLEOTIDE SEQUENCE</scope>
    <source>
        <strain evidence="9">Whitten #5841</strain>
        <tissue evidence="9">Leaf</tissue>
    </source>
</reference>
<evidence type="ECO:0008006" key="11">
    <source>
        <dbReference type="Google" id="ProtNLM"/>
    </source>
</evidence>
<comment type="similarity">
    <text evidence="1">Belongs to the peptidase C19 family.</text>
</comment>
<keyword evidence="2" id="KW-0479">Metal-binding</keyword>
<dbReference type="InterPro" id="IPR028889">
    <property type="entry name" value="USP"/>
</dbReference>
<dbReference type="InterPro" id="IPR001394">
    <property type="entry name" value="Peptidase_C19_UCH"/>
</dbReference>
<accession>A0A8T2VEJ6</accession>
<dbReference type="OMA" id="NGIVEHM"/>
<dbReference type="PANTHER" id="PTHR24006:SF781">
    <property type="entry name" value="LD34905P"/>
    <property type="match status" value="1"/>
</dbReference>
<dbReference type="SUPFAM" id="SSF54001">
    <property type="entry name" value="Cysteine proteinases"/>
    <property type="match status" value="1"/>
</dbReference>
<evidence type="ECO:0000256" key="5">
    <source>
        <dbReference type="PROSITE-ProRule" id="PRU00502"/>
    </source>
</evidence>
<keyword evidence="3 5" id="KW-0863">Zinc-finger</keyword>
<keyword evidence="4" id="KW-0862">Zinc</keyword>
<organism evidence="9 10">
    <name type="scientific">Ceratopteris richardii</name>
    <name type="common">Triangle waterfern</name>
    <dbReference type="NCBI Taxonomy" id="49495"/>
    <lineage>
        <taxon>Eukaryota</taxon>
        <taxon>Viridiplantae</taxon>
        <taxon>Streptophyta</taxon>
        <taxon>Embryophyta</taxon>
        <taxon>Tracheophyta</taxon>
        <taxon>Polypodiopsida</taxon>
        <taxon>Polypodiidae</taxon>
        <taxon>Polypodiales</taxon>
        <taxon>Pteridineae</taxon>
        <taxon>Pteridaceae</taxon>
        <taxon>Parkerioideae</taxon>
        <taxon>Ceratopteris</taxon>
    </lineage>
</organism>
<dbReference type="GO" id="GO:0008270">
    <property type="term" value="F:zinc ion binding"/>
    <property type="evidence" value="ECO:0007669"/>
    <property type="project" value="UniProtKB-KW"/>
</dbReference>
<evidence type="ECO:0000313" key="10">
    <source>
        <dbReference type="Proteomes" id="UP000825935"/>
    </source>
</evidence>
<evidence type="ECO:0000256" key="6">
    <source>
        <dbReference type="SAM" id="MobiDB-lite"/>
    </source>
</evidence>
<dbReference type="GO" id="GO:0016579">
    <property type="term" value="P:protein deubiquitination"/>
    <property type="evidence" value="ECO:0007669"/>
    <property type="project" value="InterPro"/>
</dbReference>
<feature type="region of interest" description="Disordered" evidence="6">
    <location>
        <begin position="897"/>
        <end position="942"/>
    </location>
</feature>
<dbReference type="Gene3D" id="3.30.40.10">
    <property type="entry name" value="Zinc/RING finger domain, C3HC4 (zinc finger)"/>
    <property type="match status" value="1"/>
</dbReference>
<feature type="region of interest" description="Disordered" evidence="6">
    <location>
        <begin position="684"/>
        <end position="703"/>
    </location>
</feature>